<evidence type="ECO:0000313" key="3">
    <source>
        <dbReference type="Proteomes" id="UP000661077"/>
    </source>
</evidence>
<dbReference type="RefSeq" id="WP_203167852.1">
    <property type="nucleotide sequence ID" value="NZ_JAEVLS010000002.1"/>
</dbReference>
<feature type="coiled-coil region" evidence="1">
    <location>
        <begin position="1268"/>
        <end position="1295"/>
    </location>
</feature>
<reference evidence="2 3" key="1">
    <citation type="journal article" date="2021" name="Int. J. Syst. Evol. Microbiol.">
        <title>Steroidobacter gossypii sp. nov., isolated from soil of cotton cropping field.</title>
        <authorList>
            <person name="Huang R."/>
            <person name="Yang S."/>
            <person name="Zhen C."/>
            <person name="Liu W."/>
        </authorList>
    </citation>
    <scope>NUCLEOTIDE SEQUENCE [LARGE SCALE GENOMIC DNA]</scope>
    <source>
        <strain evidence="2 3">S1-65</strain>
    </source>
</reference>
<accession>A0ABS1WXX2</accession>
<keyword evidence="3" id="KW-1185">Reference proteome</keyword>
<dbReference type="Proteomes" id="UP000661077">
    <property type="component" value="Unassembled WGS sequence"/>
</dbReference>
<organism evidence="2 3">
    <name type="scientific">Steroidobacter gossypii</name>
    <dbReference type="NCBI Taxonomy" id="2805490"/>
    <lineage>
        <taxon>Bacteria</taxon>
        <taxon>Pseudomonadati</taxon>
        <taxon>Pseudomonadota</taxon>
        <taxon>Gammaproteobacteria</taxon>
        <taxon>Steroidobacterales</taxon>
        <taxon>Steroidobacteraceae</taxon>
        <taxon>Steroidobacter</taxon>
    </lineage>
</organism>
<keyword evidence="1" id="KW-0175">Coiled coil</keyword>
<gene>
    <name evidence="2" type="ORF">JM946_13900</name>
</gene>
<protein>
    <recommendedName>
        <fullName evidence="4">ATP-binding protein</fullName>
    </recommendedName>
</protein>
<evidence type="ECO:0000313" key="2">
    <source>
        <dbReference type="EMBL" id="MBM0105829.1"/>
    </source>
</evidence>
<dbReference type="EMBL" id="JAEVLS010000002">
    <property type="protein sequence ID" value="MBM0105829.1"/>
    <property type="molecule type" value="Genomic_DNA"/>
</dbReference>
<name>A0ABS1WXX2_9GAMM</name>
<evidence type="ECO:0008006" key="4">
    <source>
        <dbReference type="Google" id="ProtNLM"/>
    </source>
</evidence>
<proteinExistence type="predicted"/>
<sequence length="1522" mass="172062">MTPNEPYGILTLEVLDAHGIVHLPRYLRDESWANSMGAIQEAIAPQKLGGTASLNQLTFDFVPCRWIDPLPLMSILIEIKHAVASGLRVRIVLPKADDGPDPLEVGPYQTSPNRLLWFLDQEGFLDHIEQLSKSHALEYPQVDERNDYRELRITPSYEDSRCIPMRLFTVPRESDGPAFAQQTVEDLLVGIDTRLEARTSPQTRERLTYKLRVALQEAMHNVQEHAYDGLESPRLLAVYVRCRTGGLRLDAASRSTFEAHGREERAHCPGVDSDWLAARPGCLEIFILDRGMGMVRRFEQSKGPLPGKYKFNEVMAATFVDGQSSKPERQTRFGGLHLLHNLLSDTGDYIRALEEGTWFAAAAPLVRREKQTHRLTQGQATLRGLAMHLRLGWKTEADDDERWAQFEQGEHSEVWPELCLDEQACASSMRWFGEQAVVDERFGRSVEQGGQADWVLWLVRPHRMKWDILSFLKRRLTSHAREGATLVIADIPSYEAETYAAALADLKLACDEQWPSRFSRIILCTNRWRFAAVEYERRGSRHGYSDLRRNLAEMRIGAPPLEPRPANFRLAVVRWLKWHDSQILWTEVSQQRSMFIPEPILWGQDAYGQPRVISGYLDFSQSARDTLCGALYRAALARVLGVMPSQMVQMRPLDQLTRTVLRDIHSMEIYEPAKRAPSTQLTLGSVLVSGSTLDASVTQCLDLHFFVHRSSPLRSKKPSLLFWMPLREVEDRPPRLMRIGKTASIGPEGWKSFEVPRFDAEGMCVGARNPQQTYRDWQSPSPVIVKPGHWSYEGHHDFLAVNTAGAVEAAFLEKNDLAKFLLNRILPFLGLGEVHVQKAWHRLLRPRQERDEHRTCEDGDYGLLVYRSHPSSELIIGKVLEVLTAEGRAIARKRMFPIVPVRVHWGGSALLIPPLDRNDIRAALCAEDRTRAVLIFDDAAVSGRTLNDLRAALSAIGATEISSLVITNRLRQPADAGGAGAVEYFWRLDLPVMGREGTCPLCHALNLVHEFSARLASENAKNEIKEWLLRWAAVSPLDDWSRGLRPLPLSNPQRNKSYCHRQDRSGQGRYLAQIDVVRSTGLAIHISELHAMTGRDDYCLKKIAEHRDPEVRIEIGASQLLLFGNEFDVDTRVKLTQVLLQELAHLENGSAHTQLGCLVAMESLRQLTPGAKRQVVAAVDPETWAANRNYAIKILLAYLVQCGLLDQKTDAHTMGERLLSTAPLTHSEKFRALFLETLSPEGNPHSEALPILLEELRAKGEVKEKGLIRNALDSLDRMEELINGLEKLLVRKDARFGYAARLTDWKETSSAVSGMLREYSNEKADRIVRELDKYLRETRSLASAYFHCIAPAQKYCDRRTFETEVLSKIINEINWERASAGKWTQVGSPVGSQKREVRISPTGRIKFGPKAFEVWIAWYQGIPGIVLDLIRNAVYASETIIDPWNPTGGQVADMWIRVDYEPREVSLTLINKSDISETGMGLHSNAERWLVLKGIGGAVEPVEVERGMIGMRVRIPYAAYLK</sequence>
<evidence type="ECO:0000256" key="1">
    <source>
        <dbReference type="SAM" id="Coils"/>
    </source>
</evidence>
<comment type="caution">
    <text evidence="2">The sequence shown here is derived from an EMBL/GenBank/DDBJ whole genome shotgun (WGS) entry which is preliminary data.</text>
</comment>